<evidence type="ECO:0000256" key="3">
    <source>
        <dbReference type="RuleBase" id="RU004011"/>
    </source>
</evidence>
<comment type="catalytic activity">
    <reaction evidence="4">
        <text>a 2'-deoxyribonucleoside 5'-diphosphate + ATP = a 2'-deoxyribonucleoside 5'-triphosphate + ADP</text>
        <dbReference type="Rhea" id="RHEA:44640"/>
        <dbReference type="ChEBI" id="CHEBI:30616"/>
        <dbReference type="ChEBI" id="CHEBI:61560"/>
        <dbReference type="ChEBI" id="CHEBI:73316"/>
        <dbReference type="ChEBI" id="CHEBI:456216"/>
        <dbReference type="EC" id="2.7.4.6"/>
    </reaction>
</comment>
<feature type="binding site" evidence="2">
    <location>
        <position position="405"/>
    </location>
    <ligand>
        <name>ATP</name>
        <dbReference type="ChEBI" id="CHEBI:30616"/>
    </ligand>
</feature>
<dbReference type="PRINTS" id="PR01243">
    <property type="entry name" value="NUCDPKINASE"/>
</dbReference>
<dbReference type="CDD" id="cd04413">
    <property type="entry name" value="NDPk_I"/>
    <property type="match status" value="1"/>
</dbReference>
<dbReference type="Pfam" id="PF00334">
    <property type="entry name" value="NDK"/>
    <property type="match status" value="1"/>
</dbReference>
<sequence>MARKIRAYRELKNQPQDSQRYALDYETMTRPFTGKKLPVLAWKDVQRETRLFTLLSGMRMFGVGRLFTRKSWLDEHTEPCYWKITKVKVDYTAENMDHGKAWGIRTFKGKEEPEEREVDKVMYHDWRLVPKHEEEVFKRCEPVPEPPVRYVRYPPLLRAMILAQQAKQLGVNVSTVPEPTLPLKRDVLLNYEYFRSQDEKKKHEGTPLSSCDPVANDDRGKGRYLWTCDQTQKDNPLWEDCFFVTCKMRHARACHLATLISARTRLLPLFLPKTLEAVRAPWTAKMIILCLTIFANVFKTVKPDGVQRKLVGEIIRRFERKGFKLVGMKLLQASEEQLRQHYWDLREKPFYNGLVKYMSSGPIVAMVWQGLDVVKTARKMLGETNPADSLPGTIRGDYCVEVGRNVIHGSDSVQSAQREISLWFKHDELFCWEECSEHWIYA</sequence>
<feature type="domain" description="Nucleoside diphosphate kinase-like" evidence="5">
    <location>
        <begin position="301"/>
        <end position="431"/>
    </location>
</feature>
<organism evidence="6 7">
    <name type="scientific">Labeo rohita</name>
    <name type="common">Indian major carp</name>
    <name type="synonym">Cyprinus rohita</name>
    <dbReference type="NCBI Taxonomy" id="84645"/>
    <lineage>
        <taxon>Eukaryota</taxon>
        <taxon>Metazoa</taxon>
        <taxon>Chordata</taxon>
        <taxon>Craniata</taxon>
        <taxon>Vertebrata</taxon>
        <taxon>Euteleostomi</taxon>
        <taxon>Actinopterygii</taxon>
        <taxon>Neopterygii</taxon>
        <taxon>Teleostei</taxon>
        <taxon>Ostariophysi</taxon>
        <taxon>Cypriniformes</taxon>
        <taxon>Cyprinidae</taxon>
        <taxon>Labeoninae</taxon>
        <taxon>Labeonini</taxon>
        <taxon>Labeo</taxon>
    </lineage>
</organism>
<keyword evidence="7" id="KW-1185">Reference proteome</keyword>
<evidence type="ECO:0000256" key="2">
    <source>
        <dbReference type="PROSITE-ProRule" id="PRU00706"/>
    </source>
</evidence>
<accession>A0ABQ8MW30</accession>
<gene>
    <name evidence="6" type="ORF">H4Q32_010258</name>
</gene>
<evidence type="ECO:0000313" key="6">
    <source>
        <dbReference type="EMBL" id="KAI2666401.1"/>
    </source>
</evidence>
<dbReference type="PROSITE" id="PS00469">
    <property type="entry name" value="NDPK"/>
    <property type="match status" value="1"/>
</dbReference>
<dbReference type="InterPro" id="IPR036850">
    <property type="entry name" value="NDK-like_dom_sf"/>
</dbReference>
<dbReference type="Gene3D" id="3.30.70.141">
    <property type="entry name" value="Nucleoside diphosphate kinase-like domain"/>
    <property type="match status" value="1"/>
</dbReference>
<dbReference type="InterPro" id="IPR023005">
    <property type="entry name" value="Nucleoside_diP_kinase_AS"/>
</dbReference>
<dbReference type="PANTHER" id="PTHR28589:SF1">
    <property type="entry name" value="SMALL RIBOSOMAL SUBUNIT PROTEIN MS34"/>
    <property type="match status" value="1"/>
</dbReference>
<keyword evidence="4 6" id="KW-0418">Kinase</keyword>
<dbReference type="SMART" id="SM00562">
    <property type="entry name" value="NDK"/>
    <property type="match status" value="1"/>
</dbReference>
<feature type="binding site" evidence="2">
    <location>
        <position position="302"/>
    </location>
    <ligand>
        <name>ATP</name>
        <dbReference type="ChEBI" id="CHEBI:30616"/>
    </ligand>
</feature>
<dbReference type="InterPro" id="IPR001564">
    <property type="entry name" value="Nucleoside_diP_kinase"/>
</dbReference>
<dbReference type="SUPFAM" id="SSF54919">
    <property type="entry name" value="Nucleoside diphosphate kinase, NDK"/>
    <property type="match status" value="1"/>
</dbReference>
<evidence type="ECO:0000259" key="5">
    <source>
        <dbReference type="SMART" id="SM00562"/>
    </source>
</evidence>
<dbReference type="EMBL" id="JACTAM010000003">
    <property type="protein sequence ID" value="KAI2666401.1"/>
    <property type="molecule type" value="Genomic_DNA"/>
</dbReference>
<feature type="binding site" evidence="2">
    <location>
        <position position="350"/>
    </location>
    <ligand>
        <name>ATP</name>
        <dbReference type="ChEBI" id="CHEBI:30616"/>
    </ligand>
</feature>
<dbReference type="InterPro" id="IPR034907">
    <property type="entry name" value="NDK-like_dom"/>
</dbReference>
<dbReference type="PROSITE" id="PS51374">
    <property type="entry name" value="NDPK_LIKE"/>
    <property type="match status" value="1"/>
</dbReference>
<comment type="caution">
    <text evidence="6">The sequence shown here is derived from an EMBL/GenBank/DDBJ whole genome shotgun (WGS) entry which is preliminary data.</text>
</comment>
<keyword evidence="4" id="KW-0808">Transferase</keyword>
<keyword evidence="4" id="KW-0067">ATP-binding</keyword>
<keyword evidence="4" id="KW-0547">Nucleotide-binding</keyword>
<protein>
    <recommendedName>
        <fullName evidence="4">Nucleoside diphosphate kinase</fullName>
        <ecNumber evidence="4">2.7.4.6</ecNumber>
    </recommendedName>
</protein>
<evidence type="ECO:0000313" key="7">
    <source>
        <dbReference type="Proteomes" id="UP000830375"/>
    </source>
</evidence>
<proteinExistence type="inferred from homology"/>
<evidence type="ECO:0000256" key="4">
    <source>
        <dbReference type="RuleBase" id="RU004013"/>
    </source>
</evidence>
<reference evidence="6 7" key="1">
    <citation type="submission" date="2022-01" db="EMBL/GenBank/DDBJ databases">
        <title>A high-quality chromosome-level genome assembly of rohu carp, Labeo rohita.</title>
        <authorList>
            <person name="Arick M.A. II"/>
            <person name="Hsu C.-Y."/>
            <person name="Magbanua Z."/>
            <person name="Pechanova O."/>
            <person name="Grover C."/>
            <person name="Miller E."/>
            <person name="Thrash A."/>
            <person name="Ezzel L."/>
            <person name="Alam S."/>
            <person name="Benzie J."/>
            <person name="Hamilton M."/>
            <person name="Karsi A."/>
            <person name="Lawrence M.L."/>
            <person name="Peterson D.G."/>
        </authorList>
    </citation>
    <scope>NUCLEOTIDE SEQUENCE [LARGE SCALE GENOMIC DNA]</scope>
    <source>
        <strain evidence="7">BAU-BD-2019</strain>
        <tissue evidence="6">Blood</tissue>
    </source>
</reference>
<evidence type="ECO:0000256" key="1">
    <source>
        <dbReference type="ARBA" id="ARBA00008142"/>
    </source>
</evidence>
<dbReference type="Pfam" id="PF16053">
    <property type="entry name" value="MRP-S34"/>
    <property type="match status" value="1"/>
</dbReference>
<dbReference type="HAMAP" id="MF_00451">
    <property type="entry name" value="NDP_kinase"/>
    <property type="match status" value="1"/>
</dbReference>
<dbReference type="Proteomes" id="UP000830375">
    <property type="component" value="Unassembled WGS sequence"/>
</dbReference>
<feature type="active site" description="Pros-phosphohistidine intermediate" evidence="2">
    <location>
        <position position="408"/>
    </location>
</feature>
<dbReference type="NCBIfam" id="NF001908">
    <property type="entry name" value="PRK00668.1"/>
    <property type="match status" value="1"/>
</dbReference>
<dbReference type="GO" id="GO:0016301">
    <property type="term" value="F:kinase activity"/>
    <property type="evidence" value="ECO:0007669"/>
    <property type="project" value="UniProtKB-KW"/>
</dbReference>
<feature type="binding site" evidence="2">
    <location>
        <position position="378"/>
    </location>
    <ligand>
        <name>ATP</name>
        <dbReference type="ChEBI" id="CHEBI:30616"/>
    </ligand>
</feature>
<dbReference type="PANTHER" id="PTHR28589">
    <property type="entry name" value="28S RIBOSOMAL PROTEIN S34, MITOCHONDRIAL"/>
    <property type="match status" value="1"/>
</dbReference>
<dbReference type="InterPro" id="IPR032053">
    <property type="entry name" value="Ribosomal_mS34"/>
</dbReference>
<dbReference type="EC" id="2.7.4.6" evidence="4"/>
<feature type="binding site" evidence="2">
    <location>
        <position position="384"/>
    </location>
    <ligand>
        <name>ATP</name>
        <dbReference type="ChEBI" id="CHEBI:30616"/>
    </ligand>
</feature>
<feature type="binding site" evidence="2">
    <location>
        <position position="395"/>
    </location>
    <ligand>
        <name>ATP</name>
        <dbReference type="ChEBI" id="CHEBI:30616"/>
    </ligand>
</feature>
<comment type="similarity">
    <text evidence="1 2 3">Belongs to the NDK family.</text>
</comment>
<name>A0ABQ8MW30_LABRO</name>